<keyword evidence="2" id="KW-1185">Reference proteome</keyword>
<reference evidence="3 4" key="1">
    <citation type="submission" date="2025-04" db="UniProtKB">
        <authorList>
            <consortium name="RefSeq"/>
        </authorList>
    </citation>
    <scope>IDENTIFICATION</scope>
    <source>
        <tissue evidence="3 4">Whole organism</tissue>
    </source>
</reference>
<protein>
    <submittedName>
        <fullName evidence="3 4">Uncharacterized protein LOC108665349</fullName>
    </submittedName>
</protein>
<dbReference type="RefSeq" id="XP_047736050.1">
    <property type="nucleotide sequence ID" value="XM_047880094.1"/>
</dbReference>
<evidence type="ECO:0000256" key="1">
    <source>
        <dbReference type="SAM" id="Phobius"/>
    </source>
</evidence>
<evidence type="ECO:0000313" key="3">
    <source>
        <dbReference type="RefSeq" id="XP_018007583.1"/>
    </source>
</evidence>
<keyword evidence="1" id="KW-0472">Membrane</keyword>
<dbReference type="AlphaFoldDB" id="A0A8B7N2B0"/>
<sequence>MGWTCGQVKLVTWCVCWLCAAVIGIILPQFPDVRGGWKIALYVLVVVLAVSPVIAIIVELDRLVNAVRAHVAEQTPSSPIHHHEIQQNGTVPDVPNIVVCPVDVHQSGSPSAGAKPVSKFFKSWADLKTLRKSGYEELPKNEDKMSAVKTDSENTFQYLNVNACMNTNVPAVMPGEISDSLDEEYFETDEGAVIVVKKVSRSDAIRNMKLNSEPAMPVPQDEQASS</sequence>
<dbReference type="GeneID" id="108665349"/>
<accession>A0A8B7N2B0</accession>
<feature type="transmembrane region" description="Helical" evidence="1">
    <location>
        <begin position="39"/>
        <end position="58"/>
    </location>
</feature>
<dbReference type="Proteomes" id="UP000694843">
    <property type="component" value="Unplaced"/>
</dbReference>
<evidence type="ECO:0000313" key="5">
    <source>
        <dbReference type="RefSeq" id="XP_047736051.1"/>
    </source>
</evidence>
<proteinExistence type="predicted"/>
<dbReference type="RefSeq" id="XP_047736051.1">
    <property type="nucleotide sequence ID" value="XM_047880095.1"/>
</dbReference>
<gene>
    <name evidence="3 4 5" type="primary">LOC108665349</name>
</gene>
<organism evidence="2 3">
    <name type="scientific">Hyalella azteca</name>
    <name type="common">Amphipod</name>
    <dbReference type="NCBI Taxonomy" id="294128"/>
    <lineage>
        <taxon>Eukaryota</taxon>
        <taxon>Metazoa</taxon>
        <taxon>Ecdysozoa</taxon>
        <taxon>Arthropoda</taxon>
        <taxon>Crustacea</taxon>
        <taxon>Multicrustacea</taxon>
        <taxon>Malacostraca</taxon>
        <taxon>Eumalacostraca</taxon>
        <taxon>Peracarida</taxon>
        <taxon>Amphipoda</taxon>
        <taxon>Senticaudata</taxon>
        <taxon>Talitrida</taxon>
        <taxon>Talitroidea</taxon>
        <taxon>Hyalellidae</taxon>
        <taxon>Hyalella</taxon>
    </lineage>
</organism>
<keyword evidence="1" id="KW-1133">Transmembrane helix</keyword>
<dbReference type="KEGG" id="hazt:108665349"/>
<dbReference type="RefSeq" id="XP_018007583.1">
    <property type="nucleotide sequence ID" value="XM_018152094.2"/>
</dbReference>
<evidence type="ECO:0000313" key="2">
    <source>
        <dbReference type="Proteomes" id="UP000694843"/>
    </source>
</evidence>
<evidence type="ECO:0000313" key="4">
    <source>
        <dbReference type="RefSeq" id="XP_047736050.1"/>
    </source>
</evidence>
<name>A0A8B7N2B0_HYAAZ</name>
<keyword evidence="1" id="KW-0812">Transmembrane</keyword>
<feature type="transmembrane region" description="Helical" evidence="1">
    <location>
        <begin position="6"/>
        <end position="27"/>
    </location>
</feature>